<evidence type="ECO:0000256" key="5">
    <source>
        <dbReference type="ARBA" id="ARBA00067668"/>
    </source>
</evidence>
<dbReference type="NCBIfam" id="NF009233">
    <property type="entry name" value="PRK12583.1"/>
    <property type="match status" value="1"/>
</dbReference>
<gene>
    <name evidence="8" type="ORF">ENY07_14065</name>
</gene>
<evidence type="ECO:0000256" key="3">
    <source>
        <dbReference type="ARBA" id="ARBA00051915"/>
    </source>
</evidence>
<dbReference type="FunFam" id="3.40.50.12780:FF:000003">
    <property type="entry name" value="Long-chain-fatty-acid--CoA ligase FadD"/>
    <property type="match status" value="1"/>
</dbReference>
<dbReference type="GO" id="GO:0031956">
    <property type="term" value="F:medium-chain fatty acid-CoA ligase activity"/>
    <property type="evidence" value="ECO:0007669"/>
    <property type="project" value="TreeGrafter"/>
</dbReference>
<dbReference type="InterPro" id="IPR020845">
    <property type="entry name" value="AMP-binding_CS"/>
</dbReference>
<organism evidence="8">
    <name type="scientific">Acidicaldus sp</name>
    <dbReference type="NCBI Taxonomy" id="1872105"/>
    <lineage>
        <taxon>Bacteria</taxon>
        <taxon>Pseudomonadati</taxon>
        <taxon>Pseudomonadota</taxon>
        <taxon>Alphaproteobacteria</taxon>
        <taxon>Acetobacterales</taxon>
        <taxon>Acetobacteraceae</taxon>
        <taxon>Acidicaldus</taxon>
    </lineage>
</organism>
<sequence>MAAPSYVHGASTTALLGETIGAALARAARLWGERPALISRQQAIRLSYAELHARTEAIAAGLLALGLDRGDRLGIWSPNNAEWLLTQYAAAKAGIILVTINPAYRVSELEYALNLSGCKAVVLTRAFKSSDYAGMLRALVPELAHPEGIVRSERLPRLERVIVIGETPERGFLPFAAIAEAADRASMARLADLAPALQFDDPINIQFTSGTTGFPKGATLTHHNILNNGFFVGEAIRLSPEDRICAPVPLYHCFGMVMANLAALSHGSAVIYPSEGFDPLAVLQTVAEERATALYGVPTMFIAELDHPDFAAFDLSSLRTGIMAGSPCPIAVMRRVMERMHMRDITIAYGMTETSPVSFQSAIDDPIEKRVATVGRIQPHLEVKIIDAEGHIVPRGVPGELCTRGYSVMLGYWNDAEKTREAIDAAGWMHTGDLATLDAEGYCAIVGRIKDLVIRGGENIYPREIEEFLYRHPKVQAAQVVGVPDAKYGEELCAWIRLNEGESATEEEIRAFCRGQIAHQKIPRYIRFVEDFPMTITGKIQKFIIRERMVAELGLDPGEAGSRAVERDAAKT</sequence>
<feature type="domain" description="AMP-binding enzyme C-terminal" evidence="7">
    <location>
        <begin position="464"/>
        <end position="539"/>
    </location>
</feature>
<dbReference type="Pfam" id="PF00501">
    <property type="entry name" value="AMP-binding"/>
    <property type="match status" value="1"/>
</dbReference>
<evidence type="ECO:0000256" key="1">
    <source>
        <dbReference type="ARBA" id="ARBA00006432"/>
    </source>
</evidence>
<dbReference type="AlphaFoldDB" id="A0A8J4HDR7"/>
<dbReference type="Gene3D" id="3.30.300.30">
    <property type="match status" value="1"/>
</dbReference>
<evidence type="ECO:0000256" key="4">
    <source>
        <dbReference type="ARBA" id="ARBA00066616"/>
    </source>
</evidence>
<accession>A0A8J4HDR7</accession>
<dbReference type="InterPro" id="IPR000873">
    <property type="entry name" value="AMP-dep_synth/lig_dom"/>
</dbReference>
<dbReference type="CDD" id="cd05917">
    <property type="entry name" value="FACL_like_2"/>
    <property type="match status" value="1"/>
</dbReference>
<dbReference type="GO" id="GO:0006631">
    <property type="term" value="P:fatty acid metabolic process"/>
    <property type="evidence" value="ECO:0007669"/>
    <property type="project" value="TreeGrafter"/>
</dbReference>
<name>A0A8J4HDR7_9PROT</name>
<dbReference type="EMBL" id="DTQM01000266">
    <property type="protein sequence ID" value="HGC44327.1"/>
    <property type="molecule type" value="Genomic_DNA"/>
</dbReference>
<dbReference type="EC" id="6.2.1.44" evidence="4"/>
<dbReference type="InterPro" id="IPR042099">
    <property type="entry name" value="ANL_N_sf"/>
</dbReference>
<evidence type="ECO:0000313" key="8">
    <source>
        <dbReference type="EMBL" id="HGC44327.1"/>
    </source>
</evidence>
<dbReference type="PROSITE" id="PS00455">
    <property type="entry name" value="AMP_BINDING"/>
    <property type="match status" value="1"/>
</dbReference>
<proteinExistence type="inferred from homology"/>
<dbReference type="Pfam" id="PF13193">
    <property type="entry name" value="AMP-binding_C"/>
    <property type="match status" value="1"/>
</dbReference>
<evidence type="ECO:0000259" key="7">
    <source>
        <dbReference type="Pfam" id="PF13193"/>
    </source>
</evidence>
<reference evidence="8" key="1">
    <citation type="journal article" date="2020" name="mSystems">
        <title>Genome- and Community-Level Interaction Insights into Carbon Utilization and Element Cycling Functions of Hydrothermarchaeota in Hydrothermal Sediment.</title>
        <authorList>
            <person name="Zhou Z."/>
            <person name="Liu Y."/>
            <person name="Xu W."/>
            <person name="Pan J."/>
            <person name="Luo Z.H."/>
            <person name="Li M."/>
        </authorList>
    </citation>
    <scope>NUCLEOTIDE SEQUENCE</scope>
    <source>
        <strain evidence="8">SpSt-997</strain>
    </source>
</reference>
<dbReference type="Gene3D" id="3.40.50.12780">
    <property type="entry name" value="N-terminal domain of ligase-like"/>
    <property type="match status" value="1"/>
</dbReference>
<dbReference type="InterPro" id="IPR045851">
    <property type="entry name" value="AMP-bd_C_sf"/>
</dbReference>
<keyword evidence="2" id="KW-0436">Ligase</keyword>
<comment type="similarity">
    <text evidence="1">Belongs to the ATP-dependent AMP-binding enzyme family.</text>
</comment>
<feature type="domain" description="AMP-dependent synthetase/ligase" evidence="6">
    <location>
        <begin position="25"/>
        <end position="413"/>
    </location>
</feature>
<evidence type="ECO:0000256" key="2">
    <source>
        <dbReference type="ARBA" id="ARBA00022598"/>
    </source>
</evidence>
<dbReference type="InterPro" id="IPR025110">
    <property type="entry name" value="AMP-bd_C"/>
</dbReference>
<comment type="caution">
    <text evidence="8">The sequence shown here is derived from an EMBL/GenBank/DDBJ whole genome shotgun (WGS) entry which is preliminary data.</text>
</comment>
<dbReference type="FunFam" id="3.30.300.30:FF:000008">
    <property type="entry name" value="2,3-dihydroxybenzoate-AMP ligase"/>
    <property type="match status" value="1"/>
</dbReference>
<protein>
    <recommendedName>
        <fullName evidence="5">3-methylmercaptopropionyl-CoA ligase</fullName>
        <ecNumber evidence="4">6.2.1.44</ecNumber>
    </recommendedName>
</protein>
<dbReference type="PANTHER" id="PTHR43201:SF5">
    <property type="entry name" value="MEDIUM-CHAIN ACYL-COA LIGASE ACSF2, MITOCHONDRIAL"/>
    <property type="match status" value="1"/>
</dbReference>
<dbReference type="SUPFAM" id="SSF56801">
    <property type="entry name" value="Acetyl-CoA synthetase-like"/>
    <property type="match status" value="1"/>
</dbReference>
<comment type="catalytic activity">
    <reaction evidence="3">
        <text>3-(methylsulfanyl)propanoate + ATP + CoA = 3-(methylsulfanyl)propanoyl-CoA + AMP + diphosphate</text>
        <dbReference type="Rhea" id="RHEA:43052"/>
        <dbReference type="ChEBI" id="CHEBI:30616"/>
        <dbReference type="ChEBI" id="CHEBI:33019"/>
        <dbReference type="ChEBI" id="CHEBI:49016"/>
        <dbReference type="ChEBI" id="CHEBI:57287"/>
        <dbReference type="ChEBI" id="CHEBI:82815"/>
        <dbReference type="ChEBI" id="CHEBI:456215"/>
        <dbReference type="EC" id="6.2.1.44"/>
    </reaction>
    <physiologicalReaction direction="left-to-right" evidence="3">
        <dbReference type="Rhea" id="RHEA:43053"/>
    </physiologicalReaction>
</comment>
<dbReference type="PANTHER" id="PTHR43201">
    <property type="entry name" value="ACYL-COA SYNTHETASE"/>
    <property type="match status" value="1"/>
</dbReference>
<evidence type="ECO:0000259" key="6">
    <source>
        <dbReference type="Pfam" id="PF00501"/>
    </source>
</evidence>